<dbReference type="PANTHER" id="PTHR21442">
    <property type="entry name" value="CILIA- AND FLAGELLA-ASSOCIATED PROTEIN 206"/>
    <property type="match status" value="1"/>
</dbReference>
<evidence type="ECO:0000256" key="4">
    <source>
        <dbReference type="ARBA" id="ARBA00022490"/>
    </source>
</evidence>
<dbReference type="GO" id="GO:0003356">
    <property type="term" value="P:regulation of cilium beat frequency"/>
    <property type="evidence" value="ECO:0007669"/>
    <property type="project" value="TreeGrafter"/>
</dbReference>
<gene>
    <name evidence="11" type="ORF">J437_LFUL010817</name>
</gene>
<protein>
    <recommendedName>
        <fullName evidence="3">Cilia- and flagella-associated protein 206</fullName>
    </recommendedName>
</protein>
<evidence type="ECO:0000313" key="11">
    <source>
        <dbReference type="EMBL" id="KAG8230716.1"/>
    </source>
</evidence>
<organism evidence="11 12">
    <name type="scientific">Ladona fulva</name>
    <name type="common">Scarce chaser dragonfly</name>
    <name type="synonym">Libellula fulva</name>
    <dbReference type="NCBI Taxonomy" id="123851"/>
    <lineage>
        <taxon>Eukaryota</taxon>
        <taxon>Metazoa</taxon>
        <taxon>Ecdysozoa</taxon>
        <taxon>Arthropoda</taxon>
        <taxon>Hexapoda</taxon>
        <taxon>Insecta</taxon>
        <taxon>Pterygota</taxon>
        <taxon>Palaeoptera</taxon>
        <taxon>Odonata</taxon>
        <taxon>Epiprocta</taxon>
        <taxon>Anisoptera</taxon>
        <taxon>Libelluloidea</taxon>
        <taxon>Libellulidae</taxon>
        <taxon>Ladona</taxon>
    </lineage>
</organism>
<evidence type="ECO:0000256" key="2">
    <source>
        <dbReference type="ARBA" id="ARBA00010500"/>
    </source>
</evidence>
<proteinExistence type="inferred from homology"/>
<evidence type="ECO:0000256" key="10">
    <source>
        <dbReference type="SAM" id="MobiDB-lite"/>
    </source>
</evidence>
<dbReference type="GO" id="GO:0005930">
    <property type="term" value="C:axoneme"/>
    <property type="evidence" value="ECO:0007669"/>
    <property type="project" value="UniProtKB-SubCell"/>
</dbReference>
<dbReference type="GO" id="GO:0036064">
    <property type="term" value="C:ciliary basal body"/>
    <property type="evidence" value="ECO:0007669"/>
    <property type="project" value="TreeGrafter"/>
</dbReference>
<dbReference type="OrthoDB" id="10251073at2759"/>
<comment type="function">
    <text evidence="9">Essential for sperm motility and is involved in the regulation of the beating frequency of motile cilia on the epithelial cells of the respiratory tract. Required for the establishment of radial spokes in sperm flagella.</text>
</comment>
<feature type="region of interest" description="Disordered" evidence="10">
    <location>
        <begin position="92"/>
        <end position="111"/>
    </location>
</feature>
<keyword evidence="12" id="KW-1185">Reference proteome</keyword>
<dbReference type="EMBL" id="KZ308506">
    <property type="protein sequence ID" value="KAG8230716.1"/>
    <property type="molecule type" value="Genomic_DNA"/>
</dbReference>
<keyword evidence="6" id="KW-0969">Cilium</keyword>
<keyword evidence="4" id="KW-0963">Cytoplasm</keyword>
<evidence type="ECO:0000313" key="12">
    <source>
        <dbReference type="Proteomes" id="UP000792457"/>
    </source>
</evidence>
<comment type="caution">
    <text evidence="11">The sequence shown here is derived from an EMBL/GenBank/DDBJ whole genome shotgun (WGS) entry which is preliminary data.</text>
</comment>
<dbReference type="GO" id="GO:0030030">
    <property type="term" value="P:cell projection organization"/>
    <property type="evidence" value="ECO:0007669"/>
    <property type="project" value="UniProtKB-KW"/>
</dbReference>
<evidence type="ECO:0000256" key="9">
    <source>
        <dbReference type="ARBA" id="ARBA00045321"/>
    </source>
</evidence>
<keyword evidence="8" id="KW-0966">Cell projection</keyword>
<comment type="similarity">
    <text evidence="2">Belongs to the CFAP206 family.</text>
</comment>
<keyword evidence="7" id="KW-0206">Cytoskeleton</keyword>
<evidence type="ECO:0000256" key="3">
    <source>
        <dbReference type="ARBA" id="ARBA00021602"/>
    </source>
</evidence>
<evidence type="ECO:0000256" key="6">
    <source>
        <dbReference type="ARBA" id="ARBA00023069"/>
    </source>
</evidence>
<accession>A0A8K0K974</accession>
<sequence>MANLVNIKDKVEIFRDYCPQKIETRSDTEIQTELHPIESYIDRNYSWNEWDHRRKSLQLAYIRKCQTRSAQTGKSHWHEDVWMYVSLPHKEKHSQTKKEEATNVPRPQRFPYGLRGRSCTDNFHIIDLTRPVDE</sequence>
<dbReference type="Proteomes" id="UP000792457">
    <property type="component" value="Unassembled WGS sequence"/>
</dbReference>
<evidence type="ECO:0000256" key="5">
    <source>
        <dbReference type="ARBA" id="ARBA00022794"/>
    </source>
</evidence>
<dbReference type="InterPro" id="IPR021897">
    <property type="entry name" value="FAP206"/>
</dbReference>
<comment type="subcellular location">
    <subcellularLocation>
        <location evidence="1">Cytoplasm</location>
        <location evidence="1">Cytoskeleton</location>
        <location evidence="1">Cilium axoneme</location>
    </subcellularLocation>
</comment>
<dbReference type="AlphaFoldDB" id="A0A8K0K974"/>
<reference evidence="11" key="2">
    <citation type="submission" date="2017-10" db="EMBL/GenBank/DDBJ databases">
        <title>Ladona fulva Genome sequencing and assembly.</title>
        <authorList>
            <person name="Murali S."/>
            <person name="Richards S."/>
            <person name="Bandaranaike D."/>
            <person name="Bellair M."/>
            <person name="Blankenburg K."/>
            <person name="Chao H."/>
            <person name="Dinh H."/>
            <person name="Doddapaneni H."/>
            <person name="Dugan-Rocha S."/>
            <person name="Elkadiri S."/>
            <person name="Gnanaolivu R."/>
            <person name="Hernandez B."/>
            <person name="Skinner E."/>
            <person name="Javaid M."/>
            <person name="Lee S."/>
            <person name="Li M."/>
            <person name="Ming W."/>
            <person name="Munidasa M."/>
            <person name="Muniz J."/>
            <person name="Nguyen L."/>
            <person name="Hughes D."/>
            <person name="Osuji N."/>
            <person name="Pu L.-L."/>
            <person name="Puazo M."/>
            <person name="Qu C."/>
            <person name="Quiroz J."/>
            <person name="Raj R."/>
            <person name="Weissenberger G."/>
            <person name="Xin Y."/>
            <person name="Zou X."/>
            <person name="Han Y."/>
            <person name="Worley K."/>
            <person name="Muzny D."/>
            <person name="Gibbs R."/>
        </authorList>
    </citation>
    <scope>NUCLEOTIDE SEQUENCE</scope>
    <source>
        <strain evidence="11">Sampled in the wild</strain>
    </source>
</reference>
<dbReference type="PANTHER" id="PTHR21442:SF0">
    <property type="entry name" value="CILIA- AND FLAGELLA-ASSOCIATED PROTEIN 206"/>
    <property type="match status" value="1"/>
</dbReference>
<keyword evidence="5" id="KW-0970">Cilium biogenesis/degradation</keyword>
<reference evidence="11" key="1">
    <citation type="submission" date="2013-04" db="EMBL/GenBank/DDBJ databases">
        <authorList>
            <person name="Qu J."/>
            <person name="Murali S.C."/>
            <person name="Bandaranaike D."/>
            <person name="Bellair M."/>
            <person name="Blankenburg K."/>
            <person name="Chao H."/>
            <person name="Dinh H."/>
            <person name="Doddapaneni H."/>
            <person name="Downs B."/>
            <person name="Dugan-Rocha S."/>
            <person name="Elkadiri S."/>
            <person name="Gnanaolivu R.D."/>
            <person name="Hernandez B."/>
            <person name="Javaid M."/>
            <person name="Jayaseelan J.C."/>
            <person name="Lee S."/>
            <person name="Li M."/>
            <person name="Ming W."/>
            <person name="Munidasa M."/>
            <person name="Muniz J."/>
            <person name="Nguyen L."/>
            <person name="Ongeri F."/>
            <person name="Osuji N."/>
            <person name="Pu L.-L."/>
            <person name="Puazo M."/>
            <person name="Qu C."/>
            <person name="Quiroz J."/>
            <person name="Raj R."/>
            <person name="Weissenberger G."/>
            <person name="Xin Y."/>
            <person name="Zou X."/>
            <person name="Han Y."/>
            <person name="Richards S."/>
            <person name="Worley K."/>
            <person name="Muzny D."/>
            <person name="Gibbs R."/>
        </authorList>
    </citation>
    <scope>NUCLEOTIDE SEQUENCE</scope>
    <source>
        <strain evidence="11">Sampled in the wild</strain>
    </source>
</reference>
<evidence type="ECO:0000256" key="1">
    <source>
        <dbReference type="ARBA" id="ARBA00004430"/>
    </source>
</evidence>
<evidence type="ECO:0000256" key="7">
    <source>
        <dbReference type="ARBA" id="ARBA00023212"/>
    </source>
</evidence>
<name>A0A8K0K974_LADFU</name>
<evidence type="ECO:0000256" key="8">
    <source>
        <dbReference type="ARBA" id="ARBA00023273"/>
    </source>
</evidence>